<gene>
    <name evidence="8" type="ORF">SKAU_G00064620</name>
</gene>
<feature type="domain" description="PH" evidence="6">
    <location>
        <begin position="511"/>
        <end position="625"/>
    </location>
</feature>
<dbReference type="GO" id="GO:0005096">
    <property type="term" value="F:GTPase activator activity"/>
    <property type="evidence" value="ECO:0007669"/>
    <property type="project" value="UniProtKB-KW"/>
</dbReference>
<dbReference type="PANTHER" id="PTHR23175">
    <property type="entry name" value="PDZ DOMAIN-CONTAINING PROTEIN"/>
    <property type="match status" value="1"/>
</dbReference>
<comment type="subcellular location">
    <subcellularLocation>
        <location evidence="2">Cytoplasm</location>
    </subcellularLocation>
    <subcellularLocation>
        <location evidence="1">Endomembrane system</location>
        <topology evidence="1">Peripheral membrane protein</topology>
    </subcellularLocation>
</comment>
<feature type="domain" description="Rho-GAP" evidence="7">
    <location>
        <begin position="737"/>
        <end position="792"/>
    </location>
</feature>
<dbReference type="PRINTS" id="PR00683">
    <property type="entry name" value="SPECTRINPH"/>
</dbReference>
<dbReference type="AlphaFoldDB" id="A0A9Q1G6L2"/>
<dbReference type="GO" id="GO:0005737">
    <property type="term" value="C:cytoplasm"/>
    <property type="evidence" value="ECO:0007669"/>
    <property type="project" value="UniProtKB-SubCell"/>
</dbReference>
<feature type="region of interest" description="Disordered" evidence="5">
    <location>
        <begin position="1"/>
        <end position="127"/>
    </location>
</feature>
<dbReference type="Pfam" id="PF00169">
    <property type="entry name" value="PH"/>
    <property type="match status" value="1"/>
</dbReference>
<dbReference type="GO" id="GO:0007165">
    <property type="term" value="P:signal transduction"/>
    <property type="evidence" value="ECO:0007669"/>
    <property type="project" value="InterPro"/>
</dbReference>
<evidence type="ECO:0000256" key="3">
    <source>
        <dbReference type="ARBA" id="ARBA00022468"/>
    </source>
</evidence>
<dbReference type="Pfam" id="PF00620">
    <property type="entry name" value="RhoGAP"/>
    <property type="match status" value="1"/>
</dbReference>
<feature type="region of interest" description="Disordered" evidence="5">
    <location>
        <begin position="679"/>
        <end position="729"/>
    </location>
</feature>
<feature type="compositionally biased region" description="Basic and acidic residues" evidence="5">
    <location>
        <begin position="489"/>
        <end position="505"/>
    </location>
</feature>
<sequence>MPSGCTCTAAAPSRRDWTACGPPPRLPGSTSSPPPGAQPQAPLCSAAGARPTTGPTRAPSQSPPRSVSQERLGPAEKTGVLPKDWPRSASQDTLASDPLGAPKPRARSCDYLVRQDVPPPDRQAYGRAETEALLYREAARAGRHPVQLPRPPHQALRTPVGYAGSSGPRGAPSTPQFSKGTEQLPASRTSLIHSAPPAGTRSLRLPVKTLGDPAPSPSSPDTPKEQIALAPNHLPHAANHLRPRAESTQEVGKEVGKEAGLCARSSSCSAPFKVPTPNQQAGATPTSNGAVTLRTKAREPLGRPAGREAVVGEGMGLEMVLLREKTAPNPIRHHSYILAVNDTEAEPRTDSTCWLPNDARREVNMRRLDEQRKASCSSNLDDSLDSIPFIDEPSSPSIDHDTAHIPASAVISVTPIITTIPPSPTSPSPLIRRQLSHDQDSLRLSILESESGTKTERSKSYDEGLDNYREEERGRPSIKHIPGLKSLRKAVDKSSEDSGSRRDSSSDVFSDSTKEGLLHFRQLNTDKSKRVGGGMRQWKQMYAVLRGHSLCLYKDKKEGLAQAVSQSEEEQQPISIKACLIDISYSDTKRKNVLRLTTSDCEYLFQAEDREDMLSWIRVIQENSNLDEENAGVTSRDLISRKIKEYSTLMSPPSGKTEPSPKPSRQSLSIRHTLLGGKGETKALLSPHSPRQDSDRKAMHRDECSPPKDKGTWRKGIPGLMRKPFEKKSSPGVTFGVRLDDCPPAQTNRFVPLIVEICCKLVEERGLEYTGIYRVPGNNAAISSMQEGSTRA</sequence>
<feature type="region of interest" description="Disordered" evidence="5">
    <location>
        <begin position="441"/>
        <end position="510"/>
    </location>
</feature>
<dbReference type="InterPro" id="IPR008936">
    <property type="entry name" value="Rho_GTPase_activation_prot"/>
</dbReference>
<dbReference type="PROSITE" id="PS50238">
    <property type="entry name" value="RHOGAP"/>
    <property type="match status" value="1"/>
</dbReference>
<dbReference type="Gene3D" id="2.30.29.30">
    <property type="entry name" value="Pleckstrin-homology domain (PH domain)/Phosphotyrosine-binding domain (PTB)"/>
    <property type="match status" value="1"/>
</dbReference>
<evidence type="ECO:0000313" key="9">
    <source>
        <dbReference type="Proteomes" id="UP001152622"/>
    </source>
</evidence>
<feature type="compositionally biased region" description="Pro residues" evidence="5">
    <location>
        <begin position="21"/>
        <end position="37"/>
    </location>
</feature>
<keyword evidence="3" id="KW-0343">GTPase activation</keyword>
<dbReference type="GO" id="GO:0005543">
    <property type="term" value="F:phospholipid binding"/>
    <property type="evidence" value="ECO:0007669"/>
    <property type="project" value="InterPro"/>
</dbReference>
<name>A0A9Q1G6L2_SYNKA</name>
<dbReference type="InterPro" id="IPR000198">
    <property type="entry name" value="RhoGAP_dom"/>
</dbReference>
<evidence type="ECO:0000256" key="1">
    <source>
        <dbReference type="ARBA" id="ARBA00004184"/>
    </source>
</evidence>
<feature type="compositionally biased region" description="Polar residues" evidence="5">
    <location>
        <begin position="53"/>
        <end position="69"/>
    </location>
</feature>
<dbReference type="InterPro" id="IPR001605">
    <property type="entry name" value="PH_dom-spectrin-type"/>
</dbReference>
<feature type="compositionally biased region" description="Basic and acidic residues" evidence="5">
    <location>
        <begin position="690"/>
        <end position="712"/>
    </location>
</feature>
<accession>A0A9Q1G6L2</accession>
<dbReference type="SUPFAM" id="SSF48350">
    <property type="entry name" value="GTPase activation domain, GAP"/>
    <property type="match status" value="1"/>
</dbReference>
<dbReference type="InterPro" id="IPR011993">
    <property type="entry name" value="PH-like_dom_sf"/>
</dbReference>
<dbReference type="CDD" id="cd01253">
    <property type="entry name" value="PH_ARHGAP21-like"/>
    <property type="match status" value="1"/>
</dbReference>
<dbReference type="SMART" id="SM00233">
    <property type="entry name" value="PH"/>
    <property type="match status" value="1"/>
</dbReference>
<feature type="compositionally biased region" description="Polar residues" evidence="5">
    <location>
        <begin position="173"/>
        <end position="192"/>
    </location>
</feature>
<organism evidence="8 9">
    <name type="scientific">Synaphobranchus kaupii</name>
    <name type="common">Kaup's arrowtooth eel</name>
    <dbReference type="NCBI Taxonomy" id="118154"/>
    <lineage>
        <taxon>Eukaryota</taxon>
        <taxon>Metazoa</taxon>
        <taxon>Chordata</taxon>
        <taxon>Craniata</taxon>
        <taxon>Vertebrata</taxon>
        <taxon>Euteleostomi</taxon>
        <taxon>Actinopterygii</taxon>
        <taxon>Neopterygii</taxon>
        <taxon>Teleostei</taxon>
        <taxon>Anguilliformes</taxon>
        <taxon>Synaphobranchidae</taxon>
        <taxon>Synaphobranchus</taxon>
    </lineage>
</organism>
<evidence type="ECO:0000256" key="4">
    <source>
        <dbReference type="ARBA" id="ARBA00022490"/>
    </source>
</evidence>
<feature type="compositionally biased region" description="Basic and acidic residues" evidence="5">
    <location>
        <begin position="451"/>
        <end position="475"/>
    </location>
</feature>
<evidence type="ECO:0000256" key="5">
    <source>
        <dbReference type="SAM" id="MobiDB-lite"/>
    </source>
</evidence>
<feature type="region of interest" description="Disordered" evidence="5">
    <location>
        <begin position="142"/>
        <end position="226"/>
    </location>
</feature>
<comment type="caution">
    <text evidence="8">The sequence shown here is derived from an EMBL/GenBank/DDBJ whole genome shotgun (WGS) entry which is preliminary data.</text>
</comment>
<evidence type="ECO:0000256" key="2">
    <source>
        <dbReference type="ARBA" id="ARBA00004496"/>
    </source>
</evidence>
<dbReference type="GO" id="GO:0012505">
    <property type="term" value="C:endomembrane system"/>
    <property type="evidence" value="ECO:0007669"/>
    <property type="project" value="UniProtKB-SubCell"/>
</dbReference>
<dbReference type="PANTHER" id="PTHR23175:SF16">
    <property type="entry name" value="RHO GTPASE-ACTIVATING PROTEIN 21"/>
    <property type="match status" value="1"/>
</dbReference>
<feature type="region of interest" description="Disordered" evidence="5">
    <location>
        <begin position="645"/>
        <end position="667"/>
    </location>
</feature>
<evidence type="ECO:0000259" key="6">
    <source>
        <dbReference type="PROSITE" id="PS50003"/>
    </source>
</evidence>
<proteinExistence type="predicted"/>
<dbReference type="Proteomes" id="UP001152622">
    <property type="component" value="Chromosome 2"/>
</dbReference>
<evidence type="ECO:0000259" key="7">
    <source>
        <dbReference type="PROSITE" id="PS50238"/>
    </source>
</evidence>
<dbReference type="InterPro" id="IPR001849">
    <property type="entry name" value="PH_domain"/>
</dbReference>
<keyword evidence="4" id="KW-0963">Cytoplasm</keyword>
<dbReference type="PROSITE" id="PS50003">
    <property type="entry name" value="PH_DOMAIN"/>
    <property type="match status" value="1"/>
</dbReference>
<evidence type="ECO:0008006" key="10">
    <source>
        <dbReference type="Google" id="ProtNLM"/>
    </source>
</evidence>
<dbReference type="OrthoDB" id="6281275at2759"/>
<dbReference type="SUPFAM" id="SSF50729">
    <property type="entry name" value="PH domain-like"/>
    <property type="match status" value="1"/>
</dbReference>
<dbReference type="EMBL" id="JAINUF010000002">
    <property type="protein sequence ID" value="KAJ8375882.1"/>
    <property type="molecule type" value="Genomic_DNA"/>
</dbReference>
<protein>
    <recommendedName>
        <fullName evidence="10">Rho GTPase-activating protein 21</fullName>
    </recommendedName>
</protein>
<dbReference type="Gene3D" id="1.20.5.220">
    <property type="match status" value="1"/>
</dbReference>
<reference evidence="8" key="1">
    <citation type="journal article" date="2023" name="Science">
        <title>Genome structures resolve the early diversification of teleost fishes.</title>
        <authorList>
            <person name="Parey E."/>
            <person name="Louis A."/>
            <person name="Montfort J."/>
            <person name="Bouchez O."/>
            <person name="Roques C."/>
            <person name="Iampietro C."/>
            <person name="Lluch J."/>
            <person name="Castinel A."/>
            <person name="Donnadieu C."/>
            <person name="Desvignes T."/>
            <person name="Floi Bucao C."/>
            <person name="Jouanno E."/>
            <person name="Wen M."/>
            <person name="Mejri S."/>
            <person name="Dirks R."/>
            <person name="Jansen H."/>
            <person name="Henkel C."/>
            <person name="Chen W.J."/>
            <person name="Zahm M."/>
            <person name="Cabau C."/>
            <person name="Klopp C."/>
            <person name="Thompson A.W."/>
            <person name="Robinson-Rechavi M."/>
            <person name="Braasch I."/>
            <person name="Lecointre G."/>
            <person name="Bobe J."/>
            <person name="Postlethwait J.H."/>
            <person name="Berthelot C."/>
            <person name="Roest Crollius H."/>
            <person name="Guiguen Y."/>
        </authorList>
    </citation>
    <scope>NUCLEOTIDE SEQUENCE</scope>
    <source>
        <strain evidence="8">WJC10195</strain>
    </source>
</reference>
<evidence type="ECO:0000313" key="8">
    <source>
        <dbReference type="EMBL" id="KAJ8375882.1"/>
    </source>
</evidence>
<keyword evidence="9" id="KW-1185">Reference proteome</keyword>
<dbReference type="Gene3D" id="1.10.555.10">
    <property type="entry name" value="Rho GTPase activation protein"/>
    <property type="match status" value="1"/>
</dbReference>